<feature type="compositionally biased region" description="Basic and acidic residues" evidence="2">
    <location>
        <begin position="74"/>
        <end position="97"/>
    </location>
</feature>
<keyword evidence="1" id="KW-0472">Membrane</keyword>
<dbReference type="PANTHER" id="PTHR13315">
    <property type="entry name" value="METALLO PHOSPHOESTERASE RELATED"/>
    <property type="match status" value="1"/>
</dbReference>
<feature type="non-terminal residue" evidence="3">
    <location>
        <position position="477"/>
    </location>
</feature>
<dbReference type="GO" id="GO:0005783">
    <property type="term" value="C:endoplasmic reticulum"/>
    <property type="evidence" value="ECO:0007669"/>
    <property type="project" value="TreeGrafter"/>
</dbReference>
<dbReference type="GO" id="GO:0006506">
    <property type="term" value="P:GPI anchor biosynthetic process"/>
    <property type="evidence" value="ECO:0007669"/>
    <property type="project" value="InterPro"/>
</dbReference>
<dbReference type="EMBL" id="JAABOA010001300">
    <property type="protein sequence ID" value="KAF9581847.1"/>
    <property type="molecule type" value="Genomic_DNA"/>
</dbReference>
<keyword evidence="4" id="KW-1185">Reference proteome</keyword>
<evidence type="ECO:0000313" key="3">
    <source>
        <dbReference type="EMBL" id="KAF9581847.1"/>
    </source>
</evidence>
<organism evidence="3 4">
    <name type="scientific">Lunasporangiospora selenospora</name>
    <dbReference type="NCBI Taxonomy" id="979761"/>
    <lineage>
        <taxon>Eukaryota</taxon>
        <taxon>Fungi</taxon>
        <taxon>Fungi incertae sedis</taxon>
        <taxon>Mucoromycota</taxon>
        <taxon>Mortierellomycotina</taxon>
        <taxon>Mortierellomycetes</taxon>
        <taxon>Mortierellales</taxon>
        <taxon>Mortierellaceae</taxon>
        <taxon>Lunasporangiospora</taxon>
    </lineage>
</organism>
<sequence>MPATSPSADPPRPSSANATSASTPTSVTAEQPHLRSLLFRRTSVYLSDIPSPESAPPTPSPSAYSSPNNTFFSNKDKDEYRRHEGPKENLNRQRGTDDGSGPQDWYRIAIIADPQLTDWYSYNQSGWVLTLVEFYTDLFMRRSFHRLHNHLSPDAVLFLGDLMDGGRETEDPKEFFKNMDRFYNKVFYSKDTAWNQSPIVMDIEENDEQEQRNMGPRKAEELEEPITGHHQQLVDVPMDRSSRAAIRESGKSVRLFVAGNHDVGFGDTLIRKSMVRYKKEFGSVNYEIKVGNHSLIVLDTLALSANKTTIREEAQEFLSSIGNEDPTAPRILFTHVPLFRLDTTYCGEQREAKQLILDRNGEQYQNMVNASLSSEILRKIQPDMVFSGDDHDWCEIAHSLDNRLTPEVTLPTFSFAQGIRQPGFVVLSLYNPRGLVRNDSPMDFVYESPHPALVQSTSWPEAGATAASDRLTFAYEE</sequence>
<comment type="caution">
    <text evidence="3">The sequence shown here is derived from an EMBL/GenBank/DDBJ whole genome shotgun (WGS) entry which is preliminary data.</text>
</comment>
<evidence type="ECO:0000256" key="2">
    <source>
        <dbReference type="SAM" id="MobiDB-lite"/>
    </source>
</evidence>
<feature type="compositionally biased region" description="Low complexity" evidence="2">
    <location>
        <begin position="14"/>
        <end position="29"/>
    </location>
</feature>
<feature type="region of interest" description="Disordered" evidence="2">
    <location>
        <begin position="1"/>
        <end position="34"/>
    </location>
</feature>
<name>A0A9P6KEK7_9FUNG</name>
<dbReference type="PANTHER" id="PTHR13315:SF4">
    <property type="entry name" value="METALLOPHOSPHOESTERASE, ISOFORM E"/>
    <property type="match status" value="1"/>
</dbReference>
<evidence type="ECO:0000313" key="4">
    <source>
        <dbReference type="Proteomes" id="UP000780801"/>
    </source>
</evidence>
<dbReference type="OrthoDB" id="5977743at2759"/>
<protein>
    <recommendedName>
        <fullName evidence="5">Calcineurin-like phosphoesterase domain-containing protein</fullName>
    </recommendedName>
</protein>
<dbReference type="SUPFAM" id="SSF56300">
    <property type="entry name" value="Metallo-dependent phosphatases"/>
    <property type="match status" value="1"/>
</dbReference>
<dbReference type="InterPro" id="IPR029052">
    <property type="entry name" value="Metallo-depent_PP-like"/>
</dbReference>
<accession>A0A9P6KEK7</accession>
<reference evidence="3" key="1">
    <citation type="journal article" date="2020" name="Fungal Divers.">
        <title>Resolving the Mortierellaceae phylogeny through synthesis of multi-gene phylogenetics and phylogenomics.</title>
        <authorList>
            <person name="Vandepol N."/>
            <person name="Liber J."/>
            <person name="Desiro A."/>
            <person name="Na H."/>
            <person name="Kennedy M."/>
            <person name="Barry K."/>
            <person name="Grigoriev I.V."/>
            <person name="Miller A.N."/>
            <person name="O'Donnell K."/>
            <person name="Stajich J.E."/>
            <person name="Bonito G."/>
        </authorList>
    </citation>
    <scope>NUCLEOTIDE SEQUENCE</scope>
    <source>
        <strain evidence="3">KOD1015</strain>
    </source>
</reference>
<feature type="region of interest" description="Disordered" evidence="2">
    <location>
        <begin position="48"/>
        <end position="103"/>
    </location>
</feature>
<evidence type="ECO:0008006" key="5">
    <source>
        <dbReference type="Google" id="ProtNLM"/>
    </source>
</evidence>
<dbReference type="Gene3D" id="3.60.21.10">
    <property type="match status" value="1"/>
</dbReference>
<evidence type="ECO:0000256" key="1">
    <source>
        <dbReference type="ARBA" id="ARBA00023136"/>
    </source>
</evidence>
<feature type="region of interest" description="Disordered" evidence="2">
    <location>
        <begin position="206"/>
        <end position="227"/>
    </location>
</feature>
<dbReference type="Proteomes" id="UP000780801">
    <property type="component" value="Unassembled WGS sequence"/>
</dbReference>
<gene>
    <name evidence="3" type="ORF">BGW38_001003</name>
</gene>
<dbReference type="AlphaFoldDB" id="A0A9P6KEK7"/>
<dbReference type="GO" id="GO:0016020">
    <property type="term" value="C:membrane"/>
    <property type="evidence" value="ECO:0007669"/>
    <property type="project" value="GOC"/>
</dbReference>
<dbReference type="InterPro" id="IPR033308">
    <property type="entry name" value="PGAP5/Cdc1/Ted1"/>
</dbReference>
<proteinExistence type="predicted"/>